<reference evidence="2" key="1">
    <citation type="submission" date="2023-10" db="EMBL/GenBank/DDBJ databases">
        <title>Genome assembly of Pristionchus species.</title>
        <authorList>
            <person name="Yoshida K."/>
            <person name="Sommer R.J."/>
        </authorList>
    </citation>
    <scope>NUCLEOTIDE SEQUENCE</scope>
    <source>
        <strain evidence="2">RS5133</strain>
    </source>
</reference>
<evidence type="ECO:0000259" key="1">
    <source>
        <dbReference type="Pfam" id="PF24927"/>
    </source>
</evidence>
<protein>
    <recommendedName>
        <fullName evidence="1">DUF7747 domain-containing protein</fullName>
    </recommendedName>
</protein>
<dbReference type="AlphaFoldDB" id="A0AAV5USI0"/>
<dbReference type="InterPro" id="IPR056649">
    <property type="entry name" value="DUF7747"/>
</dbReference>
<dbReference type="EMBL" id="BTSY01000001">
    <property type="protein sequence ID" value="GMT09205.1"/>
    <property type="molecule type" value="Genomic_DNA"/>
</dbReference>
<feature type="domain" description="DUF7747" evidence="1">
    <location>
        <begin position="55"/>
        <end position="168"/>
    </location>
</feature>
<dbReference type="Proteomes" id="UP001432322">
    <property type="component" value="Unassembled WGS sequence"/>
</dbReference>
<keyword evidence="3" id="KW-1185">Reference proteome</keyword>
<evidence type="ECO:0000313" key="2">
    <source>
        <dbReference type="EMBL" id="GMT09205.1"/>
    </source>
</evidence>
<accession>A0AAV5USI0</accession>
<name>A0AAV5USI0_9BILA</name>
<sequence>MEVHDEEMPPIGRELLGARGFAHKGLSGTYFLHHDANPDCNLILHTLHSGVPPEISNRTVPQVPANCALHGAHTFFVSLSSVLPEDLSKDSLSPWSSNRNRAKTRKFAVEMKGGQLCIGKEREGATRSGQVFAKKYCVSHSTLNFLSKSVILLMRDSDCISDHAAITYSISRDNDEIIDFSHFTRRRTVGEATIARGILESGGDVNEVMESVPTLKEVAVRHIARTTQRRTSKSGILADTDWTIIESELESGEFVRGDFRMGEDHHILLASKWMLEVFRYDCPTSRDIIEEESRDVDFSQGVPRNSLRMKNGVLLVDTTFDLIKDMVVTPILFLTAKFRSRKSHKPVALPLFFLISNRHRSFDFVVFSHMIDALLESESMSDLRVRSFVADGEKALDSISRVSSYYIIMTAQTTFHNLKIQSKLFEFAKRLRCTVHLTANLVGAAEDGEAATKAIFGHDESGKRSCGLIDNLTQEDFEQG</sequence>
<gene>
    <name evidence="2" type="ORF">PFISCL1PPCAC_502</name>
</gene>
<comment type="caution">
    <text evidence="2">The sequence shown here is derived from an EMBL/GenBank/DDBJ whole genome shotgun (WGS) entry which is preliminary data.</text>
</comment>
<dbReference type="Pfam" id="PF24927">
    <property type="entry name" value="DUF7747"/>
    <property type="match status" value="1"/>
</dbReference>
<proteinExistence type="predicted"/>
<organism evidence="2 3">
    <name type="scientific">Pristionchus fissidentatus</name>
    <dbReference type="NCBI Taxonomy" id="1538716"/>
    <lineage>
        <taxon>Eukaryota</taxon>
        <taxon>Metazoa</taxon>
        <taxon>Ecdysozoa</taxon>
        <taxon>Nematoda</taxon>
        <taxon>Chromadorea</taxon>
        <taxon>Rhabditida</taxon>
        <taxon>Rhabditina</taxon>
        <taxon>Diplogasteromorpha</taxon>
        <taxon>Diplogasteroidea</taxon>
        <taxon>Neodiplogasteridae</taxon>
        <taxon>Pristionchus</taxon>
    </lineage>
</organism>
<evidence type="ECO:0000313" key="3">
    <source>
        <dbReference type="Proteomes" id="UP001432322"/>
    </source>
</evidence>